<dbReference type="EMBL" id="CM007899">
    <property type="protein sequence ID" value="OTG12960.1"/>
    <property type="molecule type" value="Genomic_DNA"/>
</dbReference>
<feature type="region of interest" description="Disordered" evidence="1">
    <location>
        <begin position="1"/>
        <end position="69"/>
    </location>
</feature>
<evidence type="ECO:0000256" key="1">
    <source>
        <dbReference type="SAM" id="MobiDB-lite"/>
    </source>
</evidence>
<name>A0A251TPD4_HELAN</name>
<dbReference type="InParanoid" id="A0A251TPD4"/>
<feature type="compositionally biased region" description="Basic residues" evidence="1">
    <location>
        <begin position="52"/>
        <end position="69"/>
    </location>
</feature>
<gene>
    <name evidence="2" type="ORF">HannXRQ_Chr10g0315341</name>
</gene>
<dbReference type="AlphaFoldDB" id="A0A251TPD4"/>
<accession>A0A251TPD4</accession>
<organism evidence="2 3">
    <name type="scientific">Helianthus annuus</name>
    <name type="common">Common sunflower</name>
    <dbReference type="NCBI Taxonomy" id="4232"/>
    <lineage>
        <taxon>Eukaryota</taxon>
        <taxon>Viridiplantae</taxon>
        <taxon>Streptophyta</taxon>
        <taxon>Embryophyta</taxon>
        <taxon>Tracheophyta</taxon>
        <taxon>Spermatophyta</taxon>
        <taxon>Magnoliopsida</taxon>
        <taxon>eudicotyledons</taxon>
        <taxon>Gunneridae</taxon>
        <taxon>Pentapetalae</taxon>
        <taxon>asterids</taxon>
        <taxon>campanulids</taxon>
        <taxon>Asterales</taxon>
        <taxon>Asteraceae</taxon>
        <taxon>Asteroideae</taxon>
        <taxon>Heliantheae alliance</taxon>
        <taxon>Heliantheae</taxon>
        <taxon>Helianthus</taxon>
    </lineage>
</organism>
<evidence type="ECO:0000313" key="2">
    <source>
        <dbReference type="EMBL" id="OTG12960.1"/>
    </source>
</evidence>
<dbReference type="Proteomes" id="UP000215914">
    <property type="component" value="Chromosome 10"/>
</dbReference>
<reference evidence="3" key="1">
    <citation type="journal article" date="2017" name="Nature">
        <title>The sunflower genome provides insights into oil metabolism, flowering and Asterid evolution.</title>
        <authorList>
            <person name="Badouin H."/>
            <person name="Gouzy J."/>
            <person name="Grassa C.J."/>
            <person name="Murat F."/>
            <person name="Staton S.E."/>
            <person name="Cottret L."/>
            <person name="Lelandais-Briere C."/>
            <person name="Owens G.L."/>
            <person name="Carrere S."/>
            <person name="Mayjonade B."/>
            <person name="Legrand L."/>
            <person name="Gill N."/>
            <person name="Kane N.C."/>
            <person name="Bowers J.E."/>
            <person name="Hubner S."/>
            <person name="Bellec A."/>
            <person name="Berard A."/>
            <person name="Berges H."/>
            <person name="Blanchet N."/>
            <person name="Boniface M.C."/>
            <person name="Brunel D."/>
            <person name="Catrice O."/>
            <person name="Chaidir N."/>
            <person name="Claudel C."/>
            <person name="Donnadieu C."/>
            <person name="Faraut T."/>
            <person name="Fievet G."/>
            <person name="Helmstetter N."/>
            <person name="King M."/>
            <person name="Knapp S.J."/>
            <person name="Lai Z."/>
            <person name="Le Paslier M.C."/>
            <person name="Lippi Y."/>
            <person name="Lorenzon L."/>
            <person name="Mandel J.R."/>
            <person name="Marage G."/>
            <person name="Marchand G."/>
            <person name="Marquand E."/>
            <person name="Bret-Mestries E."/>
            <person name="Morien E."/>
            <person name="Nambeesan S."/>
            <person name="Nguyen T."/>
            <person name="Pegot-Espagnet P."/>
            <person name="Pouilly N."/>
            <person name="Raftis F."/>
            <person name="Sallet E."/>
            <person name="Schiex T."/>
            <person name="Thomas J."/>
            <person name="Vandecasteele C."/>
            <person name="Vares D."/>
            <person name="Vear F."/>
            <person name="Vautrin S."/>
            <person name="Crespi M."/>
            <person name="Mangin B."/>
            <person name="Burke J.M."/>
            <person name="Salse J."/>
            <person name="Munos S."/>
            <person name="Vincourt P."/>
            <person name="Rieseberg L.H."/>
            <person name="Langlade N.B."/>
        </authorList>
    </citation>
    <scope>NUCLEOTIDE SEQUENCE [LARGE SCALE GENOMIC DNA]</scope>
    <source>
        <strain evidence="3">cv. SF193</strain>
    </source>
</reference>
<feature type="compositionally biased region" description="Basic residues" evidence="1">
    <location>
        <begin position="1"/>
        <end position="24"/>
    </location>
</feature>
<sequence length="69" mass="8391">MRMRGRRGGGRYNDRRRSRPRRYPRSPCCYLRSPPPRHGRSRSRSREYSPAPKRKHHLRSISPRGKRYS</sequence>
<dbReference type="STRING" id="4232.A0A251TPD4"/>
<protein>
    <submittedName>
        <fullName evidence="2">Uncharacterized protein</fullName>
    </submittedName>
</protein>
<keyword evidence="3" id="KW-1185">Reference proteome</keyword>
<proteinExistence type="predicted"/>
<evidence type="ECO:0000313" key="3">
    <source>
        <dbReference type="Proteomes" id="UP000215914"/>
    </source>
</evidence>